<accession>A0A7S1Z7N7</accession>
<dbReference type="PROSITE" id="PS51257">
    <property type="entry name" value="PROKAR_LIPOPROTEIN"/>
    <property type="match status" value="1"/>
</dbReference>
<dbReference type="AlphaFoldDB" id="A0A7S1Z7N7"/>
<organism evidence="2">
    <name type="scientific">Trieres chinensis</name>
    <name type="common">Marine centric diatom</name>
    <name type="synonym">Odontella sinensis</name>
    <dbReference type="NCBI Taxonomy" id="1514140"/>
    <lineage>
        <taxon>Eukaryota</taxon>
        <taxon>Sar</taxon>
        <taxon>Stramenopiles</taxon>
        <taxon>Ochrophyta</taxon>
        <taxon>Bacillariophyta</taxon>
        <taxon>Mediophyceae</taxon>
        <taxon>Biddulphiophycidae</taxon>
        <taxon>Eupodiscales</taxon>
        <taxon>Parodontellaceae</taxon>
        <taxon>Trieres</taxon>
    </lineage>
</organism>
<proteinExistence type="predicted"/>
<name>A0A7S1Z7N7_TRICV</name>
<protein>
    <submittedName>
        <fullName evidence="2">Uncharacterized protein</fullName>
    </submittedName>
</protein>
<evidence type="ECO:0000256" key="1">
    <source>
        <dbReference type="SAM" id="MobiDB-lite"/>
    </source>
</evidence>
<feature type="region of interest" description="Disordered" evidence="1">
    <location>
        <begin position="56"/>
        <end position="83"/>
    </location>
</feature>
<evidence type="ECO:0000313" key="2">
    <source>
        <dbReference type="EMBL" id="CAD9330937.1"/>
    </source>
</evidence>
<gene>
    <name evidence="2" type="ORF">OSIN01602_LOCUS5865</name>
</gene>
<reference evidence="2" key="1">
    <citation type="submission" date="2021-01" db="EMBL/GenBank/DDBJ databases">
        <authorList>
            <person name="Corre E."/>
            <person name="Pelletier E."/>
            <person name="Niang G."/>
            <person name="Scheremetjew M."/>
            <person name="Finn R."/>
            <person name="Kale V."/>
            <person name="Holt S."/>
            <person name="Cochrane G."/>
            <person name="Meng A."/>
            <person name="Brown T."/>
            <person name="Cohen L."/>
        </authorList>
    </citation>
    <scope>NUCLEOTIDE SEQUENCE</scope>
    <source>
        <strain evidence="2">Grunow 1884</strain>
    </source>
</reference>
<sequence length="172" mass="18818">MITDKTKLLLLAASIAACLSTLLTSSSFQTGSKGLQALSPPRQRLCKKARSEARECVEESADGDGSGSGSKDDGGGESRPSCSDLLSEVSRCERAVERAYRHINMVCASLIQARTVCELEWCENVPDTDEARKACIRECYSPRDALERCSEHHVTRFFRRAGLRSDGTAEKI</sequence>
<dbReference type="EMBL" id="HBGO01010546">
    <property type="protein sequence ID" value="CAD9330937.1"/>
    <property type="molecule type" value="Transcribed_RNA"/>
</dbReference>